<evidence type="ECO:0000256" key="1">
    <source>
        <dbReference type="SAM" id="MobiDB-lite"/>
    </source>
</evidence>
<feature type="compositionally biased region" description="Polar residues" evidence="1">
    <location>
        <begin position="1"/>
        <end position="11"/>
    </location>
</feature>
<feature type="compositionally biased region" description="Basic and acidic residues" evidence="1">
    <location>
        <begin position="27"/>
        <end position="41"/>
    </location>
</feature>
<reference evidence="2" key="2">
    <citation type="submission" date="2021-09" db="EMBL/GenBank/DDBJ databases">
        <authorList>
            <person name="Jia N."/>
            <person name="Wang J."/>
            <person name="Shi W."/>
            <person name="Du L."/>
            <person name="Sun Y."/>
            <person name="Zhan W."/>
            <person name="Jiang J."/>
            <person name="Wang Q."/>
            <person name="Zhang B."/>
            <person name="Ji P."/>
            <person name="Sakyi L.B."/>
            <person name="Cui X."/>
            <person name="Yuan T."/>
            <person name="Jiang B."/>
            <person name="Yang W."/>
            <person name="Lam T.T.-Y."/>
            <person name="Chang Q."/>
            <person name="Ding S."/>
            <person name="Wang X."/>
            <person name="Zhu J."/>
            <person name="Ruan X."/>
            <person name="Zhao L."/>
            <person name="Wei J."/>
            <person name="Que T."/>
            <person name="Du C."/>
            <person name="Cheng J."/>
            <person name="Dai P."/>
            <person name="Han X."/>
            <person name="Huang E."/>
            <person name="Gao Y."/>
            <person name="Liu J."/>
            <person name="Shao H."/>
            <person name="Ye R."/>
            <person name="Li L."/>
            <person name="Wei W."/>
            <person name="Wang X."/>
            <person name="Wang C."/>
            <person name="Huo Q."/>
            <person name="Li W."/>
            <person name="Guo W."/>
            <person name="Chen H."/>
            <person name="Chen S."/>
            <person name="Zhou L."/>
            <person name="Zhou L."/>
            <person name="Ni X."/>
            <person name="Tian J."/>
            <person name="Zhou Y."/>
            <person name="Sheng Y."/>
            <person name="Liu T."/>
            <person name="Pan Y."/>
            <person name="Xia L."/>
            <person name="Li J."/>
            <person name="Zhao F."/>
            <person name="Cao W."/>
        </authorList>
    </citation>
    <scope>NUCLEOTIDE SEQUENCE</scope>
    <source>
        <strain evidence="2">Rmic-2018</strain>
        <tissue evidence="2">Larvae</tissue>
    </source>
</reference>
<protein>
    <submittedName>
        <fullName evidence="2">Uncharacterized protein</fullName>
    </submittedName>
</protein>
<organism evidence="2 3">
    <name type="scientific">Rhipicephalus microplus</name>
    <name type="common">Cattle tick</name>
    <name type="synonym">Boophilus microplus</name>
    <dbReference type="NCBI Taxonomy" id="6941"/>
    <lineage>
        <taxon>Eukaryota</taxon>
        <taxon>Metazoa</taxon>
        <taxon>Ecdysozoa</taxon>
        <taxon>Arthropoda</taxon>
        <taxon>Chelicerata</taxon>
        <taxon>Arachnida</taxon>
        <taxon>Acari</taxon>
        <taxon>Parasitiformes</taxon>
        <taxon>Ixodida</taxon>
        <taxon>Ixodoidea</taxon>
        <taxon>Ixodidae</taxon>
        <taxon>Rhipicephalinae</taxon>
        <taxon>Rhipicephalus</taxon>
        <taxon>Boophilus</taxon>
    </lineage>
</organism>
<feature type="compositionally biased region" description="Polar residues" evidence="1">
    <location>
        <begin position="175"/>
        <end position="229"/>
    </location>
</feature>
<gene>
    <name evidence="2" type="ORF">HPB51_015266</name>
</gene>
<feature type="region of interest" description="Disordered" evidence="1">
    <location>
        <begin position="175"/>
        <end position="265"/>
    </location>
</feature>
<feature type="region of interest" description="Disordered" evidence="1">
    <location>
        <begin position="1"/>
        <end position="43"/>
    </location>
</feature>
<evidence type="ECO:0000313" key="2">
    <source>
        <dbReference type="EMBL" id="KAH8023726.1"/>
    </source>
</evidence>
<evidence type="ECO:0000313" key="3">
    <source>
        <dbReference type="Proteomes" id="UP000821866"/>
    </source>
</evidence>
<accession>A0A9J6DNV8</accession>
<name>A0A9J6DNV8_RHIMP</name>
<reference evidence="2" key="1">
    <citation type="journal article" date="2020" name="Cell">
        <title>Large-Scale Comparative Analyses of Tick Genomes Elucidate Their Genetic Diversity and Vector Capacities.</title>
        <authorList>
            <consortium name="Tick Genome and Microbiome Consortium (TIGMIC)"/>
            <person name="Jia N."/>
            <person name="Wang J."/>
            <person name="Shi W."/>
            <person name="Du L."/>
            <person name="Sun Y."/>
            <person name="Zhan W."/>
            <person name="Jiang J.F."/>
            <person name="Wang Q."/>
            <person name="Zhang B."/>
            <person name="Ji P."/>
            <person name="Bell-Sakyi L."/>
            <person name="Cui X.M."/>
            <person name="Yuan T.T."/>
            <person name="Jiang B.G."/>
            <person name="Yang W.F."/>
            <person name="Lam T.T."/>
            <person name="Chang Q.C."/>
            <person name="Ding S.J."/>
            <person name="Wang X.J."/>
            <person name="Zhu J.G."/>
            <person name="Ruan X.D."/>
            <person name="Zhao L."/>
            <person name="Wei J.T."/>
            <person name="Ye R.Z."/>
            <person name="Que T.C."/>
            <person name="Du C.H."/>
            <person name="Zhou Y.H."/>
            <person name="Cheng J.X."/>
            <person name="Dai P.F."/>
            <person name="Guo W.B."/>
            <person name="Han X.H."/>
            <person name="Huang E.J."/>
            <person name="Li L.F."/>
            <person name="Wei W."/>
            <person name="Gao Y.C."/>
            <person name="Liu J.Z."/>
            <person name="Shao H.Z."/>
            <person name="Wang X."/>
            <person name="Wang C.C."/>
            <person name="Yang T.C."/>
            <person name="Huo Q.B."/>
            <person name="Li W."/>
            <person name="Chen H.Y."/>
            <person name="Chen S.E."/>
            <person name="Zhou L.G."/>
            <person name="Ni X.B."/>
            <person name="Tian J.H."/>
            <person name="Sheng Y."/>
            <person name="Liu T."/>
            <person name="Pan Y.S."/>
            <person name="Xia L.Y."/>
            <person name="Li J."/>
            <person name="Zhao F."/>
            <person name="Cao W.C."/>
        </authorList>
    </citation>
    <scope>NUCLEOTIDE SEQUENCE</scope>
    <source>
        <strain evidence="2">Rmic-2018</strain>
    </source>
</reference>
<proteinExistence type="predicted"/>
<comment type="caution">
    <text evidence="2">The sequence shown here is derived from an EMBL/GenBank/DDBJ whole genome shotgun (WGS) entry which is preliminary data.</text>
</comment>
<sequence>MWLPTNPSVAANKTFHGKSRSYAGAKKTPEEPPAKTEHEKSTQIALIDPRELLPLPANISAVPPETPGPQYVFHGSDAVSAGTVLLKEHSEELTTAFPETLPSSTASVVTSSDIAEDPLIPELTSPPPQRPTALREALSDRQAMFIRKKAPLYGSHSPGTGFFLEAKLTKYPKGSAQNVPITQTPEQNQDSATSSTTPVRLSKDNVSALAQNQSTPATTTSHRFSLSTTRRAEHTSAVQFPVAEESSSDIPPSHEPRAADPSDGTCQFCGEVADTFHIVWACQSNPSIPPNPNPTREDWEAALLGCQNLKAQKALVQRARVALLANV</sequence>
<keyword evidence="3" id="KW-1185">Reference proteome</keyword>
<dbReference type="AlphaFoldDB" id="A0A9J6DNV8"/>
<dbReference type="EMBL" id="JABSTU010000008">
    <property type="protein sequence ID" value="KAH8023726.1"/>
    <property type="molecule type" value="Genomic_DNA"/>
</dbReference>
<dbReference type="Proteomes" id="UP000821866">
    <property type="component" value="Chromosome 6"/>
</dbReference>